<evidence type="ECO:0000256" key="1">
    <source>
        <dbReference type="ARBA" id="ARBA00004123"/>
    </source>
</evidence>
<comment type="subcellular location">
    <subcellularLocation>
        <location evidence="1">Nucleus</location>
    </subcellularLocation>
</comment>
<evidence type="ECO:0000256" key="8">
    <source>
        <dbReference type="PROSITE-ProRule" id="PRU01145"/>
    </source>
</evidence>
<keyword evidence="12" id="KW-1185">Reference proteome</keyword>
<evidence type="ECO:0000256" key="5">
    <source>
        <dbReference type="ARBA" id="ARBA00022833"/>
    </source>
</evidence>
<dbReference type="AlphaFoldDB" id="A0A9P0QR32"/>
<organism evidence="11 12">
    <name type="scientific">[Candida] railenensis</name>
    <dbReference type="NCBI Taxonomy" id="45579"/>
    <lineage>
        <taxon>Eukaryota</taxon>
        <taxon>Fungi</taxon>
        <taxon>Dikarya</taxon>
        <taxon>Ascomycota</taxon>
        <taxon>Saccharomycotina</taxon>
        <taxon>Pichiomycetes</taxon>
        <taxon>Debaryomycetaceae</taxon>
        <taxon>Kurtzmaniella</taxon>
    </lineage>
</organism>
<dbReference type="GO" id="GO:0000122">
    <property type="term" value="P:negative regulation of transcription by RNA polymerase II"/>
    <property type="evidence" value="ECO:0007669"/>
    <property type="project" value="TreeGrafter"/>
</dbReference>
<dbReference type="Pfam" id="PF08790">
    <property type="entry name" value="zf-LYAR"/>
    <property type="match status" value="1"/>
</dbReference>
<dbReference type="PANTHER" id="PTHR13100:SF10">
    <property type="entry name" value="CELL GROWTH-REGULATING NUCLEOLAR PROTEIN"/>
    <property type="match status" value="1"/>
</dbReference>
<dbReference type="EMBL" id="CAKXYY010000009">
    <property type="protein sequence ID" value="CAH2353192.1"/>
    <property type="molecule type" value="Genomic_DNA"/>
</dbReference>
<comment type="caution">
    <text evidence="11">The sequence shown here is derived from an EMBL/GenBank/DDBJ whole genome shotgun (WGS) entry which is preliminary data.</text>
</comment>
<dbReference type="InterPro" id="IPR014898">
    <property type="entry name" value="Znf_C2H2_LYAR"/>
</dbReference>
<keyword evidence="3" id="KW-0677">Repeat</keyword>
<feature type="domain" description="Zinc finger C2H2 LYAR-type" evidence="10">
    <location>
        <begin position="47"/>
        <end position="74"/>
    </location>
</feature>
<evidence type="ECO:0000256" key="9">
    <source>
        <dbReference type="SAM" id="MobiDB-lite"/>
    </source>
</evidence>
<dbReference type="GO" id="GO:0005730">
    <property type="term" value="C:nucleolus"/>
    <property type="evidence" value="ECO:0007669"/>
    <property type="project" value="TreeGrafter"/>
</dbReference>
<proteinExistence type="inferred from homology"/>
<dbReference type="OrthoDB" id="21474at2759"/>
<keyword evidence="6" id="KW-0539">Nucleus</keyword>
<evidence type="ECO:0000256" key="4">
    <source>
        <dbReference type="ARBA" id="ARBA00022771"/>
    </source>
</evidence>
<keyword evidence="5" id="KW-0862">Zinc</keyword>
<evidence type="ECO:0000313" key="11">
    <source>
        <dbReference type="EMBL" id="CAH2353192.1"/>
    </source>
</evidence>
<dbReference type="GO" id="GO:0008270">
    <property type="term" value="F:zinc ion binding"/>
    <property type="evidence" value="ECO:0007669"/>
    <property type="project" value="UniProtKB-KW"/>
</dbReference>
<gene>
    <name evidence="11" type="ORF">CLIB1423_09S04852</name>
</gene>
<keyword evidence="2" id="KW-0479">Metal-binding</keyword>
<dbReference type="InterPro" id="IPR036236">
    <property type="entry name" value="Znf_C2H2_sf"/>
</dbReference>
<evidence type="ECO:0000313" key="12">
    <source>
        <dbReference type="Proteomes" id="UP000837801"/>
    </source>
</evidence>
<evidence type="ECO:0000256" key="2">
    <source>
        <dbReference type="ARBA" id="ARBA00022723"/>
    </source>
</evidence>
<dbReference type="GO" id="GO:0006364">
    <property type="term" value="P:rRNA processing"/>
    <property type="evidence" value="ECO:0007669"/>
    <property type="project" value="TreeGrafter"/>
</dbReference>
<keyword evidence="4 8" id="KW-0863">Zinc-finger</keyword>
<name>A0A9P0QR32_9ASCO</name>
<dbReference type="PROSITE" id="PS51804">
    <property type="entry name" value="ZF_C2HC_LYAR"/>
    <property type="match status" value="2"/>
</dbReference>
<feature type="compositionally biased region" description="Basic and acidic residues" evidence="9">
    <location>
        <begin position="100"/>
        <end position="136"/>
    </location>
</feature>
<evidence type="ECO:0000259" key="10">
    <source>
        <dbReference type="Pfam" id="PF08790"/>
    </source>
</evidence>
<evidence type="ECO:0000256" key="3">
    <source>
        <dbReference type="ARBA" id="ARBA00022737"/>
    </source>
</evidence>
<dbReference type="InterPro" id="IPR039999">
    <property type="entry name" value="LYAR"/>
</dbReference>
<dbReference type="PROSITE" id="PS51257">
    <property type="entry name" value="PROKAR_LIPOPROTEIN"/>
    <property type="match status" value="1"/>
</dbReference>
<dbReference type="GO" id="GO:0003677">
    <property type="term" value="F:DNA binding"/>
    <property type="evidence" value="ECO:0007669"/>
    <property type="project" value="InterPro"/>
</dbReference>
<evidence type="ECO:0000256" key="7">
    <source>
        <dbReference type="ARBA" id="ARBA00061084"/>
    </source>
</evidence>
<dbReference type="SUPFAM" id="SSF57667">
    <property type="entry name" value="beta-beta-alpha zinc fingers"/>
    <property type="match status" value="2"/>
</dbReference>
<dbReference type="Proteomes" id="UP000837801">
    <property type="component" value="Unassembled WGS sequence"/>
</dbReference>
<evidence type="ECO:0000256" key="6">
    <source>
        <dbReference type="ARBA" id="ARBA00023242"/>
    </source>
</evidence>
<accession>A0A9P0QR32</accession>
<sequence>MTNRPLCTTPDPYLPAAMVSFSCENCNDTVVKKKLDQHQQRCHGAYFTCIDCSVTFYNNDHKKHTSCISEAEKYEKALYKGPKKKQQQQQLRAIPAPVPEPKKIEPTPEPKKASKKESKDSKKESKKDSKKSKSLDLSKYLKAGQSENLYKVIKKISDEKSQDKKDLLKKLSLVLGEDGNISVKLN</sequence>
<comment type="similarity">
    <text evidence="7">Belongs to the UPF0743 family.</text>
</comment>
<protein>
    <submittedName>
        <fullName evidence="11">UPF0743 protein</fullName>
    </submittedName>
</protein>
<dbReference type="FunFam" id="3.30.1490.490:FF:000001">
    <property type="entry name" value="cell growth-regulating nucleolar protein-like"/>
    <property type="match status" value="1"/>
</dbReference>
<reference evidence="11" key="1">
    <citation type="submission" date="2022-03" db="EMBL/GenBank/DDBJ databases">
        <authorList>
            <person name="Legras J.-L."/>
            <person name="Devillers H."/>
            <person name="Grondin C."/>
        </authorList>
    </citation>
    <scope>NUCLEOTIDE SEQUENCE</scope>
    <source>
        <strain evidence="11">CLIB 1423</strain>
    </source>
</reference>
<dbReference type="Gene3D" id="3.30.1490.490">
    <property type="match status" value="1"/>
</dbReference>
<dbReference type="PANTHER" id="PTHR13100">
    <property type="entry name" value="CELL GROWTH-REGULATING NUCLEOLAR PROTEIN LYAR"/>
    <property type="match status" value="1"/>
</dbReference>
<feature type="region of interest" description="Disordered" evidence="9">
    <location>
        <begin position="79"/>
        <end position="139"/>
    </location>
</feature>